<evidence type="ECO:0000256" key="4">
    <source>
        <dbReference type="PROSITE-ProRule" id="PRU01161"/>
    </source>
</evidence>
<name>A0ABQ1QMZ3_9RHOB</name>
<feature type="domain" description="PNPLA" evidence="5">
    <location>
        <begin position="9"/>
        <end position="169"/>
    </location>
</feature>
<evidence type="ECO:0000313" key="7">
    <source>
        <dbReference type="Proteomes" id="UP000617355"/>
    </source>
</evidence>
<dbReference type="Gene3D" id="3.40.1090.10">
    <property type="entry name" value="Cytosolic phospholipase A2 catalytic domain"/>
    <property type="match status" value="2"/>
</dbReference>
<reference evidence="7" key="1">
    <citation type="journal article" date="2019" name="Int. J. Syst. Evol. Microbiol.">
        <title>The Global Catalogue of Microorganisms (GCM) 10K type strain sequencing project: providing services to taxonomists for standard genome sequencing and annotation.</title>
        <authorList>
            <consortium name="The Broad Institute Genomics Platform"/>
            <consortium name="The Broad Institute Genome Sequencing Center for Infectious Disease"/>
            <person name="Wu L."/>
            <person name="Ma J."/>
        </authorList>
    </citation>
    <scope>NUCLEOTIDE SEQUENCE [LARGE SCALE GENOMIC DNA]</scope>
    <source>
        <strain evidence="7">CGMCC 1.12922</strain>
    </source>
</reference>
<keyword evidence="2 4" id="KW-0442">Lipid degradation</keyword>
<dbReference type="Proteomes" id="UP000617355">
    <property type="component" value="Unassembled WGS sequence"/>
</dbReference>
<dbReference type="PANTHER" id="PTHR14226">
    <property type="entry name" value="NEUROPATHY TARGET ESTERASE/SWISS CHEESE D.MELANOGASTER"/>
    <property type="match status" value="1"/>
</dbReference>
<evidence type="ECO:0000256" key="3">
    <source>
        <dbReference type="ARBA" id="ARBA00023098"/>
    </source>
</evidence>
<organism evidence="6 7">
    <name type="scientific">Sinisalibacter lacisalsi</name>
    <dbReference type="NCBI Taxonomy" id="1526570"/>
    <lineage>
        <taxon>Bacteria</taxon>
        <taxon>Pseudomonadati</taxon>
        <taxon>Pseudomonadota</taxon>
        <taxon>Alphaproteobacteria</taxon>
        <taxon>Rhodobacterales</taxon>
        <taxon>Roseobacteraceae</taxon>
        <taxon>Sinisalibacter</taxon>
    </lineage>
</organism>
<dbReference type="SUPFAM" id="SSF52151">
    <property type="entry name" value="FabD/lysophospholipase-like"/>
    <property type="match status" value="1"/>
</dbReference>
<protein>
    <submittedName>
        <fullName evidence="6">Patatin</fullName>
    </submittedName>
</protein>
<feature type="short sequence motif" description="DGA/G" evidence="4">
    <location>
        <begin position="156"/>
        <end position="158"/>
    </location>
</feature>
<dbReference type="InterPro" id="IPR002641">
    <property type="entry name" value="PNPLA_dom"/>
</dbReference>
<dbReference type="Pfam" id="PF01734">
    <property type="entry name" value="Patatin"/>
    <property type="match status" value="1"/>
</dbReference>
<dbReference type="InterPro" id="IPR050301">
    <property type="entry name" value="NTE"/>
</dbReference>
<proteinExistence type="predicted"/>
<evidence type="ECO:0000256" key="2">
    <source>
        <dbReference type="ARBA" id="ARBA00022963"/>
    </source>
</evidence>
<feature type="active site" description="Proton acceptor" evidence="4">
    <location>
        <position position="156"/>
    </location>
</feature>
<evidence type="ECO:0000256" key="1">
    <source>
        <dbReference type="ARBA" id="ARBA00022801"/>
    </source>
</evidence>
<feature type="active site" description="Nucleophile" evidence="4">
    <location>
        <position position="42"/>
    </location>
</feature>
<evidence type="ECO:0000313" key="6">
    <source>
        <dbReference type="EMBL" id="GGD34022.1"/>
    </source>
</evidence>
<gene>
    <name evidence="6" type="ORF">GCM10011358_17590</name>
</gene>
<comment type="caution">
    <text evidence="6">The sequence shown here is derived from an EMBL/GenBank/DDBJ whole genome shotgun (WGS) entry which is preliminary data.</text>
</comment>
<feature type="short sequence motif" description="GXSXG" evidence="4">
    <location>
        <begin position="40"/>
        <end position="44"/>
    </location>
</feature>
<dbReference type="RefSeq" id="WP_188527258.1">
    <property type="nucleotide sequence ID" value="NZ_BMGI01000002.1"/>
</dbReference>
<accession>A0ABQ1QMZ3</accession>
<sequence>MSKQPKIGLALGSGGARGWCHIGVLKALEEIGITPDVVAGTSMGAIVGAAWAGGKLGELEEWVRALSPARFVSMMDLRLRSGGLVEAREIETILKELGVPELIEDLGHPFTAIATDMETGREIWLDHGPTYKAVRASAGIPGMMSPIQIDERWLLDGGLVNPVPVSAARARGAEVIIAVNPNAKPRGRIWHPPEPKPVANWAASVLPQALHEAFGIDPEAQARAATPAYFDVLSAAIDVMTETIRRARFAGEPPHVTLNGEFKALTVLELHRGAEAIARGEEMVHEKADELRAVCLGDWE</sequence>
<keyword evidence="3 4" id="KW-0443">Lipid metabolism</keyword>
<dbReference type="EMBL" id="BMGI01000002">
    <property type="protein sequence ID" value="GGD34022.1"/>
    <property type="molecule type" value="Genomic_DNA"/>
</dbReference>
<keyword evidence="1 4" id="KW-0378">Hydrolase</keyword>
<dbReference type="PROSITE" id="PS51635">
    <property type="entry name" value="PNPLA"/>
    <property type="match status" value="1"/>
</dbReference>
<comment type="caution">
    <text evidence="4">Lacks conserved residue(s) required for the propagation of feature annotation.</text>
</comment>
<keyword evidence="7" id="KW-1185">Reference proteome</keyword>
<evidence type="ECO:0000259" key="5">
    <source>
        <dbReference type="PROSITE" id="PS51635"/>
    </source>
</evidence>
<dbReference type="InterPro" id="IPR016035">
    <property type="entry name" value="Acyl_Trfase/lysoPLipase"/>
</dbReference>
<dbReference type="PANTHER" id="PTHR14226:SF76">
    <property type="entry name" value="NTE FAMILY PROTEIN RSSA"/>
    <property type="match status" value="1"/>
</dbReference>